<dbReference type="PANTHER" id="PTHR11595:SF21">
    <property type="entry name" value="ELONGATION FACTOR 1-BETA"/>
    <property type="match status" value="1"/>
</dbReference>
<keyword evidence="3 4" id="KW-0648">Protein biosynthesis</keyword>
<comment type="similarity">
    <text evidence="1 4">Belongs to the EF-1-beta/EF-1-delta family.</text>
</comment>
<dbReference type="EMBL" id="BQMJ01000027">
    <property type="protein sequence ID" value="GJQ11769.1"/>
    <property type="molecule type" value="Genomic_DNA"/>
</dbReference>
<gene>
    <name evidence="7" type="ORF">GpartN1_g3560.t1</name>
</gene>
<evidence type="ECO:0000256" key="1">
    <source>
        <dbReference type="ARBA" id="ARBA00007411"/>
    </source>
</evidence>
<accession>A0A9C7UQA9</accession>
<dbReference type="CDD" id="cd00292">
    <property type="entry name" value="EF1B"/>
    <property type="match status" value="1"/>
</dbReference>
<dbReference type="InterPro" id="IPR036219">
    <property type="entry name" value="eEF-1beta-like_sf"/>
</dbReference>
<name>A0A9C7UQA9_9RHOD</name>
<dbReference type="SMART" id="SM00888">
    <property type="entry name" value="EF1_GNE"/>
    <property type="match status" value="1"/>
</dbReference>
<evidence type="ECO:0000259" key="6">
    <source>
        <dbReference type="SMART" id="SM00888"/>
    </source>
</evidence>
<reference evidence="7" key="2">
    <citation type="submission" date="2022-01" db="EMBL/GenBank/DDBJ databases">
        <authorList>
            <person name="Hirooka S."/>
            <person name="Miyagishima S.Y."/>
        </authorList>
    </citation>
    <scope>NUCLEOTIDE SEQUENCE</scope>
    <source>
        <strain evidence="7">NBRC 102759</strain>
    </source>
</reference>
<dbReference type="SUPFAM" id="SSF54984">
    <property type="entry name" value="eEF-1beta-like"/>
    <property type="match status" value="1"/>
</dbReference>
<keyword evidence="8" id="KW-1185">Reference proteome</keyword>
<dbReference type="InterPro" id="IPR014038">
    <property type="entry name" value="EF1B_bsu/dsu_GNE"/>
</dbReference>
<proteinExistence type="inferred from homology"/>
<dbReference type="GO" id="GO:0003746">
    <property type="term" value="F:translation elongation factor activity"/>
    <property type="evidence" value="ECO:0007669"/>
    <property type="project" value="UniProtKB-KW"/>
</dbReference>
<evidence type="ECO:0000313" key="7">
    <source>
        <dbReference type="EMBL" id="GJQ11769.1"/>
    </source>
</evidence>
<sequence>MVSFQSLHTEEGIAQLNQYLSDKSYLYGVEPTKADVLVHNAINFFPDGTKFPHVARWYRHIGSFSPYEQHDLPTSPEPVTIEGDSGQKPLKMDTSKDEDFDADDLFASDDEEDEEAYREQQRRAEEALKAKEARDAAKQASGKQTVAKSSIVFEVKPWDDQTDLKKMEEAVRAIQMDGLTWGASKIQPIGYGINKLVIMCTIIDEKVPSTEIIEEEITALEDYVQSVDIAAFNKL</sequence>
<feature type="domain" description="Translation elongation factor EF1B beta/delta subunit guanine nucleotide exchange" evidence="6">
    <location>
        <begin position="148"/>
        <end position="235"/>
    </location>
</feature>
<dbReference type="OrthoDB" id="331763at2759"/>
<comment type="caution">
    <text evidence="7">The sequence shown here is derived from an EMBL/GenBank/DDBJ whole genome shotgun (WGS) entry which is preliminary data.</text>
</comment>
<dbReference type="InterPro" id="IPR036282">
    <property type="entry name" value="Glutathione-S-Trfase_C_sf"/>
</dbReference>
<dbReference type="Gene3D" id="3.30.70.60">
    <property type="match status" value="1"/>
</dbReference>
<dbReference type="GO" id="GO:0005829">
    <property type="term" value="C:cytosol"/>
    <property type="evidence" value="ECO:0007669"/>
    <property type="project" value="TreeGrafter"/>
</dbReference>
<dbReference type="SUPFAM" id="SSF47616">
    <property type="entry name" value="GST C-terminal domain-like"/>
    <property type="match status" value="1"/>
</dbReference>
<dbReference type="InterPro" id="IPR014717">
    <property type="entry name" value="Transl_elong_EF1B/ribsomal_bS6"/>
</dbReference>
<dbReference type="GO" id="GO:0005853">
    <property type="term" value="C:eukaryotic translation elongation factor 1 complex"/>
    <property type="evidence" value="ECO:0007669"/>
    <property type="project" value="InterPro"/>
</dbReference>
<reference evidence="7" key="1">
    <citation type="journal article" date="2022" name="Proc. Natl. Acad. Sci. U.S.A.">
        <title>Life cycle and functional genomics of the unicellular red alga Galdieria for elucidating algal and plant evolution and industrial use.</title>
        <authorList>
            <person name="Hirooka S."/>
            <person name="Itabashi T."/>
            <person name="Ichinose T.M."/>
            <person name="Onuma R."/>
            <person name="Fujiwara T."/>
            <person name="Yamashita S."/>
            <person name="Jong L.W."/>
            <person name="Tomita R."/>
            <person name="Iwane A.H."/>
            <person name="Miyagishima S.Y."/>
        </authorList>
    </citation>
    <scope>NUCLEOTIDE SEQUENCE</scope>
    <source>
        <strain evidence="7">NBRC 102759</strain>
    </source>
</reference>
<evidence type="ECO:0000256" key="5">
    <source>
        <dbReference type="SAM" id="MobiDB-lite"/>
    </source>
</evidence>
<dbReference type="Gene3D" id="1.20.1050.130">
    <property type="match status" value="1"/>
</dbReference>
<organism evidence="7 8">
    <name type="scientific">Galdieria partita</name>
    <dbReference type="NCBI Taxonomy" id="83374"/>
    <lineage>
        <taxon>Eukaryota</taxon>
        <taxon>Rhodophyta</taxon>
        <taxon>Bangiophyceae</taxon>
        <taxon>Galdieriales</taxon>
        <taxon>Galdieriaceae</taxon>
        <taxon>Galdieria</taxon>
    </lineage>
</organism>
<dbReference type="GO" id="GO:0005085">
    <property type="term" value="F:guanyl-nucleotide exchange factor activity"/>
    <property type="evidence" value="ECO:0007669"/>
    <property type="project" value="TreeGrafter"/>
</dbReference>
<keyword evidence="2 4" id="KW-0251">Elongation factor</keyword>
<protein>
    <recommendedName>
        <fullName evidence="6">Translation elongation factor EF1B beta/delta subunit guanine nucleotide exchange domain-containing protein</fullName>
    </recommendedName>
</protein>
<evidence type="ECO:0000256" key="4">
    <source>
        <dbReference type="RuleBase" id="RU003791"/>
    </source>
</evidence>
<evidence type="ECO:0000256" key="2">
    <source>
        <dbReference type="ARBA" id="ARBA00022768"/>
    </source>
</evidence>
<dbReference type="InterPro" id="IPR001326">
    <property type="entry name" value="Transl_elong_EF1B_B/D_CS"/>
</dbReference>
<dbReference type="FunFam" id="3.30.70.60:FF:000001">
    <property type="entry name" value="Elongation factor 1-beta 1 like"/>
    <property type="match status" value="1"/>
</dbReference>
<dbReference type="Pfam" id="PF00736">
    <property type="entry name" value="EF1_GNE"/>
    <property type="match status" value="1"/>
</dbReference>
<evidence type="ECO:0000256" key="3">
    <source>
        <dbReference type="ARBA" id="ARBA00022917"/>
    </source>
</evidence>
<dbReference type="AlphaFoldDB" id="A0A9C7UQA9"/>
<dbReference type="PROSITE" id="PS00825">
    <property type="entry name" value="EF1BD_2"/>
    <property type="match status" value="1"/>
</dbReference>
<dbReference type="Proteomes" id="UP001061958">
    <property type="component" value="Unassembled WGS sequence"/>
</dbReference>
<dbReference type="InterPro" id="IPR049720">
    <property type="entry name" value="EF1B_bsu/dsu"/>
</dbReference>
<feature type="region of interest" description="Disordered" evidence="5">
    <location>
        <begin position="68"/>
        <end position="103"/>
    </location>
</feature>
<dbReference type="PANTHER" id="PTHR11595">
    <property type="entry name" value="EF-HAND AND COILED-COIL DOMAIN-CONTAINING FAMILY MEMBER"/>
    <property type="match status" value="1"/>
</dbReference>
<evidence type="ECO:0000313" key="8">
    <source>
        <dbReference type="Proteomes" id="UP001061958"/>
    </source>
</evidence>